<evidence type="ECO:0000259" key="9">
    <source>
        <dbReference type="Pfam" id="PF04545"/>
    </source>
</evidence>
<dbReference type="NCBIfam" id="TIGR02937">
    <property type="entry name" value="sigma70-ECF"/>
    <property type="match status" value="1"/>
</dbReference>
<dbReference type="Gene3D" id="1.10.10.10">
    <property type="entry name" value="Winged helix-like DNA-binding domain superfamily/Winged helix DNA-binding domain"/>
    <property type="match status" value="2"/>
</dbReference>
<evidence type="ECO:0000259" key="6">
    <source>
        <dbReference type="Pfam" id="PF00140"/>
    </source>
</evidence>
<feature type="domain" description="RNA polymerase sigma-70 region 4" evidence="9">
    <location>
        <begin position="455"/>
        <end position="506"/>
    </location>
</feature>
<comment type="similarity">
    <text evidence="1">Belongs to the sigma-70 factor family.</text>
</comment>
<dbReference type="SUPFAM" id="SSF88659">
    <property type="entry name" value="Sigma3 and sigma4 domains of RNA polymerase sigma factors"/>
    <property type="match status" value="2"/>
</dbReference>
<dbReference type="InterPro" id="IPR013325">
    <property type="entry name" value="RNA_pol_sigma_r2"/>
</dbReference>
<sequence>MKVNKNEMVGSIDLIVNKIKEELKKAKAKNKNKTYFTQDEIFTLIEKNKLFIDEEEANDILEKLISENIVKDDVDEGDFDDAEEFMKIIEKDDDEKPVEIDDDNIDEAQLKELEDQVIDEEIDIDTEYDDSSIINKDNEENDEVFEEEAAYIPKNNYSYDDEEDIDYDEMDDEYDDYEYSKPPRKSRNDDFEAGHLLKEYDSDDIIILEGRNNSTSDNALSNRLTETNDIVKWYMRWIGKYGKLLTPKEERELAIKMQEAKDAGNNYRYKKARDMLVTRNLRLVINNAKRYKNRGLTFIDLISEGNSGIMKAVSKYDYTKGFKFSTYATWWIRQAITRAVADQARTVRVPVHMVETINRILKIERELQQENGYAPTDDEIAKKYGGDFTAEKVRYIRKINIDPISLDKNIGKEENSSFSDFVKDENVMSPTNFASQKELSIILNQMIEEGLTEQSERELIRKRFGINDLNGSKYHPHSLDELAKEMGISKEKVRQYETKILRKLKHPQKQKKLKEFFNSENYDSD</sequence>
<evidence type="ECO:0000256" key="5">
    <source>
        <dbReference type="ARBA" id="ARBA00023163"/>
    </source>
</evidence>
<dbReference type="InterPro" id="IPR050239">
    <property type="entry name" value="Sigma-70_RNA_pol_init_factors"/>
</dbReference>
<evidence type="ECO:0000259" key="8">
    <source>
        <dbReference type="Pfam" id="PF04542"/>
    </source>
</evidence>
<keyword evidence="4" id="KW-0238">DNA-binding</keyword>
<keyword evidence="2" id="KW-0805">Transcription regulation</keyword>
<dbReference type="Pfam" id="PF00140">
    <property type="entry name" value="Sigma70_r1_2"/>
    <property type="match status" value="1"/>
</dbReference>
<dbReference type="NCBIfam" id="NF004565">
    <property type="entry name" value="PRK05901.2-3"/>
    <property type="match status" value="1"/>
</dbReference>
<evidence type="ECO:0000256" key="3">
    <source>
        <dbReference type="ARBA" id="ARBA00023082"/>
    </source>
</evidence>
<dbReference type="Gene3D" id="1.10.601.10">
    <property type="entry name" value="RNA Polymerase Primary Sigma Factor"/>
    <property type="match status" value="1"/>
</dbReference>
<dbReference type="InterPro" id="IPR013324">
    <property type="entry name" value="RNA_pol_sigma_r3/r4-like"/>
</dbReference>
<gene>
    <name evidence="10" type="ORF">R9B83_01725</name>
</gene>
<keyword evidence="11" id="KW-1185">Reference proteome</keyword>
<keyword evidence="3" id="KW-0731">Sigma factor</keyword>
<dbReference type="Pfam" id="PF04545">
    <property type="entry name" value="Sigma70_r4"/>
    <property type="match status" value="1"/>
</dbReference>
<organism evidence="10 11">
    <name type="scientific">Metamycoplasma equirhinis</name>
    <dbReference type="NCBI Taxonomy" id="92402"/>
    <lineage>
        <taxon>Bacteria</taxon>
        <taxon>Bacillati</taxon>
        <taxon>Mycoplasmatota</taxon>
        <taxon>Mycoplasmoidales</taxon>
        <taxon>Metamycoplasmataceae</taxon>
        <taxon>Metamycoplasma</taxon>
    </lineage>
</organism>
<evidence type="ECO:0000313" key="10">
    <source>
        <dbReference type="EMBL" id="WPB53691.1"/>
    </source>
</evidence>
<dbReference type="InterPro" id="IPR014284">
    <property type="entry name" value="RNA_pol_sigma-70_dom"/>
</dbReference>
<dbReference type="EMBL" id="CP137845">
    <property type="protein sequence ID" value="WPB53691.1"/>
    <property type="molecule type" value="Genomic_DNA"/>
</dbReference>
<dbReference type="InterPro" id="IPR036388">
    <property type="entry name" value="WH-like_DNA-bd_sf"/>
</dbReference>
<feature type="domain" description="RNA polymerase sigma-70 region 3" evidence="7">
    <location>
        <begin position="355"/>
        <end position="432"/>
    </location>
</feature>
<dbReference type="SUPFAM" id="SSF88946">
    <property type="entry name" value="Sigma2 domain of RNA polymerase sigma factors"/>
    <property type="match status" value="1"/>
</dbReference>
<evidence type="ECO:0000313" key="11">
    <source>
        <dbReference type="Proteomes" id="UP001303601"/>
    </source>
</evidence>
<protein>
    <submittedName>
        <fullName evidence="10">RNA polymerase sigma factor</fullName>
    </submittedName>
</protein>
<dbReference type="GeneID" id="94493590"/>
<dbReference type="Pfam" id="PF04542">
    <property type="entry name" value="Sigma70_r2"/>
    <property type="match status" value="1"/>
</dbReference>
<proteinExistence type="inferred from homology"/>
<dbReference type="PRINTS" id="PR00046">
    <property type="entry name" value="SIGMA70FCT"/>
</dbReference>
<keyword evidence="5" id="KW-0804">Transcription</keyword>
<dbReference type="Proteomes" id="UP001303601">
    <property type="component" value="Chromosome"/>
</dbReference>
<evidence type="ECO:0000256" key="4">
    <source>
        <dbReference type="ARBA" id="ARBA00023125"/>
    </source>
</evidence>
<evidence type="ECO:0000259" key="7">
    <source>
        <dbReference type="Pfam" id="PF04539"/>
    </source>
</evidence>
<evidence type="ECO:0000256" key="1">
    <source>
        <dbReference type="ARBA" id="ARBA00007788"/>
    </source>
</evidence>
<dbReference type="InterPro" id="IPR000943">
    <property type="entry name" value="RNA_pol_sigma70"/>
</dbReference>
<dbReference type="InterPro" id="IPR007630">
    <property type="entry name" value="RNA_pol_sigma70_r4"/>
</dbReference>
<dbReference type="Pfam" id="PF04539">
    <property type="entry name" value="Sigma70_r3"/>
    <property type="match status" value="1"/>
</dbReference>
<feature type="domain" description="RNA polymerase sigma-70 region 1.2" evidence="6">
    <location>
        <begin position="229"/>
        <end position="261"/>
    </location>
</feature>
<dbReference type="InterPro" id="IPR009042">
    <property type="entry name" value="RNA_pol_sigma70_r1_2"/>
</dbReference>
<dbReference type="InterPro" id="IPR007624">
    <property type="entry name" value="RNA_pol_sigma70_r3"/>
</dbReference>
<feature type="domain" description="RNA polymerase sigma-70 region 2" evidence="8">
    <location>
        <begin position="276"/>
        <end position="346"/>
    </location>
</feature>
<evidence type="ECO:0000256" key="2">
    <source>
        <dbReference type="ARBA" id="ARBA00023015"/>
    </source>
</evidence>
<dbReference type="PANTHER" id="PTHR30603">
    <property type="entry name" value="RNA POLYMERASE SIGMA FACTOR RPO"/>
    <property type="match status" value="1"/>
</dbReference>
<accession>A0ABZ0P9W8</accession>
<reference evidence="10" key="1">
    <citation type="submission" date="2023-11" db="EMBL/GenBank/DDBJ databases">
        <title>Completed genome sequence of Mycoplasma equirhinis type strain M432/72.</title>
        <authorList>
            <person name="Spergser J."/>
        </authorList>
    </citation>
    <scope>NUCLEOTIDE SEQUENCE [LARGE SCALE GENOMIC DNA]</scope>
    <source>
        <strain evidence="10">M432/72</strain>
    </source>
</reference>
<dbReference type="InterPro" id="IPR007627">
    <property type="entry name" value="RNA_pol_sigma70_r2"/>
</dbReference>
<dbReference type="RefSeq" id="WP_140031661.1">
    <property type="nucleotide sequence ID" value="NZ_CP137845.1"/>
</dbReference>
<dbReference type="PANTHER" id="PTHR30603:SF60">
    <property type="entry name" value="RNA POLYMERASE SIGMA FACTOR RPOD"/>
    <property type="match status" value="1"/>
</dbReference>
<name>A0ABZ0P9W8_9BACT</name>